<dbReference type="InterPro" id="IPR001621">
    <property type="entry name" value="Ligninase"/>
</dbReference>
<evidence type="ECO:0000256" key="7">
    <source>
        <dbReference type="ARBA" id="ARBA00022837"/>
    </source>
</evidence>
<dbReference type="PRINTS" id="PR00462">
    <property type="entry name" value="LIGNINASE"/>
</dbReference>
<dbReference type="Gene3D" id="1.10.420.10">
    <property type="entry name" value="Peroxidase, domain 2"/>
    <property type="match status" value="1"/>
</dbReference>
<keyword evidence="10" id="KW-0325">Glycoprotein</keyword>
<feature type="chain" id="PRO_5044949062" description="Peroxidase" evidence="12">
    <location>
        <begin position="21"/>
        <end position="344"/>
    </location>
</feature>
<comment type="cofactor">
    <cofactor evidence="12">
        <name>Ca(2+)</name>
        <dbReference type="ChEBI" id="CHEBI:29108"/>
    </cofactor>
    <text evidence="12">Binds 2 calcium ions per subunit.</text>
</comment>
<keyword evidence="6 12" id="KW-0732">Signal</keyword>
<evidence type="ECO:0000256" key="9">
    <source>
        <dbReference type="ARBA" id="ARBA00023004"/>
    </source>
</evidence>
<dbReference type="PROSITE" id="PS50873">
    <property type="entry name" value="PEROXIDASE_4"/>
    <property type="match status" value="1"/>
</dbReference>
<feature type="signal peptide" evidence="12">
    <location>
        <begin position="1"/>
        <end position="20"/>
    </location>
</feature>
<dbReference type="InterPro" id="IPR002016">
    <property type="entry name" value="Haem_peroxidase"/>
</dbReference>
<keyword evidence="7 12" id="KW-0106">Calcium</keyword>
<keyword evidence="9" id="KW-0408">Iron</keyword>
<dbReference type="PRINTS" id="PR00458">
    <property type="entry name" value="PEROXIDASE"/>
</dbReference>
<feature type="domain" description="Plant heme peroxidase family profile" evidence="13">
    <location>
        <begin position="70"/>
        <end position="304"/>
    </location>
</feature>
<dbReference type="EMBL" id="JBANRG010000025">
    <property type="protein sequence ID" value="KAK7453944.1"/>
    <property type="molecule type" value="Genomic_DNA"/>
</dbReference>
<evidence type="ECO:0000313" key="15">
    <source>
        <dbReference type="EMBL" id="KAK7453944.1"/>
    </source>
</evidence>
<evidence type="ECO:0000256" key="11">
    <source>
        <dbReference type="ARBA" id="ARBA00023324"/>
    </source>
</evidence>
<keyword evidence="16" id="KW-1185">Reference proteome</keyword>
<dbReference type="InterPro" id="IPR024589">
    <property type="entry name" value="Ligninase_C"/>
</dbReference>
<keyword evidence="3 12" id="KW-0575">Peroxidase</keyword>
<keyword evidence="11" id="KW-0376">Hydrogen peroxide</keyword>
<evidence type="ECO:0000256" key="12">
    <source>
        <dbReference type="RuleBase" id="RU363051"/>
    </source>
</evidence>
<dbReference type="SUPFAM" id="SSF48113">
    <property type="entry name" value="Heme-dependent peroxidases"/>
    <property type="match status" value="1"/>
</dbReference>
<dbReference type="Pfam" id="PF00141">
    <property type="entry name" value="peroxidase"/>
    <property type="match status" value="1"/>
</dbReference>
<dbReference type="PROSITE" id="PS00436">
    <property type="entry name" value="PEROXIDASE_2"/>
    <property type="match status" value="1"/>
</dbReference>
<comment type="similarity">
    <text evidence="1 12">Belongs to the peroxidase family. Ligninase subfamily.</text>
</comment>
<name>A0ABR1J0N5_9AGAR</name>
<organism evidence="14 16">
    <name type="scientific">Marasmiellus scandens</name>
    <dbReference type="NCBI Taxonomy" id="2682957"/>
    <lineage>
        <taxon>Eukaryota</taxon>
        <taxon>Fungi</taxon>
        <taxon>Dikarya</taxon>
        <taxon>Basidiomycota</taxon>
        <taxon>Agaricomycotina</taxon>
        <taxon>Agaricomycetes</taxon>
        <taxon>Agaricomycetidae</taxon>
        <taxon>Agaricales</taxon>
        <taxon>Marasmiineae</taxon>
        <taxon>Omphalotaceae</taxon>
        <taxon>Marasmiellus</taxon>
    </lineage>
</organism>
<proteinExistence type="inferred from homology"/>
<keyword evidence="4" id="KW-0349">Heme</keyword>
<evidence type="ECO:0000256" key="10">
    <source>
        <dbReference type="ARBA" id="ARBA00023180"/>
    </source>
</evidence>
<protein>
    <recommendedName>
        <fullName evidence="12">Peroxidase</fullName>
        <ecNumber evidence="12">1.11.1.-</ecNumber>
    </recommendedName>
</protein>
<dbReference type="InterPro" id="IPR010255">
    <property type="entry name" value="Haem_peroxidase_sf"/>
</dbReference>
<dbReference type="InterPro" id="IPR019794">
    <property type="entry name" value="Peroxidases_AS"/>
</dbReference>
<evidence type="ECO:0000256" key="4">
    <source>
        <dbReference type="ARBA" id="ARBA00022617"/>
    </source>
</evidence>
<dbReference type="PANTHER" id="PTHR31356">
    <property type="entry name" value="THYLAKOID LUMENAL 29 KDA PROTEIN, CHLOROPLASTIC-RELATED"/>
    <property type="match status" value="1"/>
</dbReference>
<dbReference type="InterPro" id="IPR044831">
    <property type="entry name" value="Ccp1-like"/>
</dbReference>
<evidence type="ECO:0000256" key="5">
    <source>
        <dbReference type="ARBA" id="ARBA00022723"/>
    </source>
</evidence>
<dbReference type="Gene3D" id="1.10.520.10">
    <property type="match status" value="1"/>
</dbReference>
<evidence type="ECO:0000256" key="8">
    <source>
        <dbReference type="ARBA" id="ARBA00023002"/>
    </source>
</evidence>
<comment type="caution">
    <text evidence="14">The sequence shown here is derived from an EMBL/GenBank/DDBJ whole genome shotgun (WGS) entry which is preliminary data.</text>
</comment>
<keyword evidence="8 12" id="KW-0560">Oxidoreductase</keyword>
<evidence type="ECO:0000256" key="6">
    <source>
        <dbReference type="ARBA" id="ARBA00022729"/>
    </source>
</evidence>
<dbReference type="EMBL" id="JBANRG010000057">
    <property type="protein sequence ID" value="KAK7442793.1"/>
    <property type="molecule type" value="Genomic_DNA"/>
</dbReference>
<dbReference type="Proteomes" id="UP001498398">
    <property type="component" value="Unassembled WGS sequence"/>
</dbReference>
<keyword evidence="5 12" id="KW-0479">Metal-binding</keyword>
<evidence type="ECO:0000256" key="1">
    <source>
        <dbReference type="ARBA" id="ARBA00006089"/>
    </source>
</evidence>
<evidence type="ECO:0000256" key="2">
    <source>
        <dbReference type="ARBA" id="ARBA00022525"/>
    </source>
</evidence>
<accession>A0ABR1J0N5</accession>
<dbReference type="EC" id="1.11.1.-" evidence="12"/>
<evidence type="ECO:0000313" key="14">
    <source>
        <dbReference type="EMBL" id="KAK7442793.1"/>
    </source>
</evidence>
<keyword evidence="2" id="KW-0964">Secreted</keyword>
<dbReference type="GO" id="GO:0016689">
    <property type="term" value="F:manganese peroxidase activity"/>
    <property type="evidence" value="ECO:0007669"/>
    <property type="project" value="UniProtKB-EC"/>
</dbReference>
<evidence type="ECO:0000313" key="16">
    <source>
        <dbReference type="Proteomes" id="UP001498398"/>
    </source>
</evidence>
<dbReference type="PANTHER" id="PTHR31356:SF66">
    <property type="entry name" value="CATALASE-PEROXIDASE"/>
    <property type="match status" value="1"/>
</dbReference>
<dbReference type="Pfam" id="PF11895">
    <property type="entry name" value="Peroxidase_ext"/>
    <property type="match status" value="1"/>
</dbReference>
<reference evidence="14 16" key="1">
    <citation type="submission" date="2024-01" db="EMBL/GenBank/DDBJ databases">
        <title>A draft genome for the cacao thread blight pathogen Marasmiellus scandens.</title>
        <authorList>
            <person name="Baruah I.K."/>
            <person name="Leung J."/>
            <person name="Bukari Y."/>
            <person name="Amoako-Attah I."/>
            <person name="Meinhardt L.W."/>
            <person name="Bailey B.A."/>
            <person name="Cohen S.P."/>
        </authorList>
    </citation>
    <scope>NUCLEOTIDE SEQUENCE [LARGE SCALE GENOMIC DNA]</scope>
    <source>
        <strain evidence="14 16">GH-19</strain>
    </source>
</reference>
<gene>
    <name evidence="14" type="primary">GP1_13</name>
    <name evidence="15" type="synonym">GP1_6</name>
    <name evidence="15" type="ORF">VKT23_011455</name>
    <name evidence="14" type="ORF">VKT23_016037</name>
</gene>
<evidence type="ECO:0000259" key="13">
    <source>
        <dbReference type="PROSITE" id="PS50873"/>
    </source>
</evidence>
<evidence type="ECO:0000256" key="3">
    <source>
        <dbReference type="ARBA" id="ARBA00022559"/>
    </source>
</evidence>
<sequence length="344" mass="37409">MFYTSIRTLTLACLFSSVIGIATQEKRDDGNSGIPTVDDVKNPVCKPWIAIRDAIMGDIYHGRCNDNTRAAIRLAFHDAGTFSLSREAAGQDNGGADGSLLVDPNEVLRDENNGMQTIVSLLKPLPEKFNVSAGDVLHLAGTLGVLACPGGPVVKTFVGRGPVKNVNPTNLIPDTHDTIPNIVNRFNDMGISVREAMALIGSHTCARQRFVDPAFANDTFDTTPDIWDIRFYSETKRNDSDPGVFRLPSDLGFAHNSLTQKDYNRFVGSLSTQENWAREYADAHEKLSLLGQDADTLTDCTEIMPEAIHLRDITVTHSGGAVDPAVDPEKLAAALQATRSIWLS</sequence>